<evidence type="ECO:0000256" key="1">
    <source>
        <dbReference type="SAM" id="MobiDB-lite"/>
    </source>
</evidence>
<feature type="region of interest" description="Disordered" evidence="1">
    <location>
        <begin position="382"/>
        <end position="410"/>
    </location>
</feature>
<organism evidence="2 3">
    <name type="scientific">Plasmodium yoelii yoelii</name>
    <dbReference type="NCBI Taxonomy" id="73239"/>
    <lineage>
        <taxon>Eukaryota</taxon>
        <taxon>Sar</taxon>
        <taxon>Alveolata</taxon>
        <taxon>Apicomplexa</taxon>
        <taxon>Aconoidasida</taxon>
        <taxon>Haemosporida</taxon>
        <taxon>Plasmodiidae</taxon>
        <taxon>Plasmodium</taxon>
        <taxon>Plasmodium (Vinckeia)</taxon>
    </lineage>
</organism>
<dbReference type="InParanoid" id="Q7R6Z4"/>
<protein>
    <submittedName>
        <fullName evidence="2">Uncharacterized protein</fullName>
    </submittedName>
</protein>
<feature type="region of interest" description="Disordered" evidence="1">
    <location>
        <begin position="82"/>
        <end position="104"/>
    </location>
</feature>
<keyword evidence="3" id="KW-1185">Reference proteome</keyword>
<reference evidence="2 3" key="1">
    <citation type="journal article" date="2002" name="Nature">
        <title>Genome sequence and comparative analysis of the model rodent malaria parasite Plasmodium yoelii yoelii.</title>
        <authorList>
            <person name="Carlton J.M."/>
            <person name="Angiuoli S.V."/>
            <person name="Suh B.B."/>
            <person name="Kooij T.W."/>
            <person name="Pertea M."/>
            <person name="Silva J.C."/>
            <person name="Ermolaeva M.D."/>
            <person name="Allen J.E."/>
            <person name="Selengut J.D."/>
            <person name="Koo H.L."/>
            <person name="Peterson J.D."/>
            <person name="Pop M."/>
            <person name="Kosack D.S."/>
            <person name="Shumway M.F."/>
            <person name="Bidwell S.L."/>
            <person name="Shallom S.J."/>
            <person name="van Aken S.E."/>
            <person name="Riedmuller S.B."/>
            <person name="Feldblyum T.V."/>
            <person name="Cho J.K."/>
            <person name="Quackenbush J."/>
            <person name="Sedegah M."/>
            <person name="Shoaibi A."/>
            <person name="Cummings L.M."/>
            <person name="Florens L."/>
            <person name="Yates J.R."/>
            <person name="Raine J.D."/>
            <person name="Sinden R.E."/>
            <person name="Harris M.A."/>
            <person name="Cunningham D.A."/>
            <person name="Preiser P.R."/>
            <person name="Bergman L.W."/>
            <person name="Vaidya A.B."/>
            <person name="van Lin L.H."/>
            <person name="Janse C.J."/>
            <person name="Waters A.P."/>
            <person name="Smith H.O."/>
            <person name="White O.R."/>
            <person name="Salzberg S.L."/>
            <person name="Venter J.C."/>
            <person name="Fraser C.M."/>
            <person name="Hoffman S.L."/>
            <person name="Gardner M.J."/>
            <person name="Carucci D.J."/>
        </authorList>
    </citation>
    <scope>NUCLEOTIDE SEQUENCE [LARGE SCALE GENOMIC DNA]</scope>
    <source>
        <strain evidence="2 3">17XNL</strain>
    </source>
</reference>
<comment type="caution">
    <text evidence="2">The sequence shown here is derived from an EMBL/GenBank/DDBJ whole genome shotgun (WGS) entry which is preliminary data.</text>
</comment>
<sequence>MLDDDAFHSPPGLDDRFAAAVLASGPRRSGPESARVFILALEISRVRQAANLNAQYKESIGEVPGGVARRAPVCRGLGRGDGVVHDDPRPGGHRAHGGRAPLRRSGAGCHHQTFRTFPACRRCLGYAPGKPGLCVFHRPGLCRLASFGAGAGDLHARQGKSMAPCAAGRRQGGSHLGQVLADAARAVWTGGRQCRATGAVPAAALAAFSSEPVLLPYPPHLSGHRLSFRGRVQRLPLGPAAGCAEVGALCRTLRICGLRRIPSYRCQDRSLCADQPRPEAGLRSSGALRASALEGAAAEGSDPLLRADIAGAALHALPGYLPGQRFVELPGDLRARSAPSRSRTQPRRCRSLALGGRSRRVALCGRAFQRLGHGFRGAGTGRTAGIGRGGEACAEPGSRFSRPGTDDRGIGRLPRKLGATPALGGWCFSDGRHAGR</sequence>
<gene>
    <name evidence="2" type="ORF">PY07796</name>
</gene>
<accession>Q7R6Z4</accession>
<name>Q7R6Z4_PLAYO</name>
<dbReference type="AlphaFoldDB" id="Q7R6Z4"/>
<dbReference type="Proteomes" id="UP000008553">
    <property type="component" value="Unassembled WGS sequence"/>
</dbReference>
<proteinExistence type="predicted"/>
<evidence type="ECO:0000313" key="3">
    <source>
        <dbReference type="Proteomes" id="UP000008553"/>
    </source>
</evidence>
<dbReference type="PaxDb" id="73239-Q7R6Z4"/>
<dbReference type="EMBL" id="AABL01002926">
    <property type="protein sequence ID" value="EAA20327.1"/>
    <property type="molecule type" value="Genomic_DNA"/>
</dbReference>
<evidence type="ECO:0000313" key="2">
    <source>
        <dbReference type="EMBL" id="EAA20327.1"/>
    </source>
</evidence>